<dbReference type="RefSeq" id="WP_306439715.1">
    <property type="nucleotide sequence ID" value="NZ_CABPSK010000002.1"/>
</dbReference>
<evidence type="ECO:0000259" key="5">
    <source>
        <dbReference type="PROSITE" id="PS50943"/>
    </source>
</evidence>
<dbReference type="PROSITE" id="PS50943">
    <property type="entry name" value="HTH_CROC1"/>
    <property type="match status" value="1"/>
</dbReference>
<feature type="compositionally biased region" description="Basic and acidic residues" evidence="4">
    <location>
        <begin position="261"/>
        <end position="272"/>
    </location>
</feature>
<reference evidence="6 7" key="1">
    <citation type="submission" date="2019-08" db="EMBL/GenBank/DDBJ databases">
        <authorList>
            <person name="Peeters C."/>
        </authorList>
    </citation>
    <scope>NUCLEOTIDE SEQUENCE [LARGE SCALE GENOMIC DNA]</scope>
    <source>
        <strain evidence="6 7">LMG 31114</strain>
    </source>
</reference>
<keyword evidence="3" id="KW-0804">Transcription</keyword>
<feature type="compositionally biased region" description="Basic and acidic residues" evidence="4">
    <location>
        <begin position="205"/>
        <end position="238"/>
    </location>
</feature>
<dbReference type="GeneID" id="300407305"/>
<protein>
    <submittedName>
        <fullName evidence="6">Helix-hairpin-helix DNA-binding motif-containing protein</fullName>
    </submittedName>
</protein>
<dbReference type="PANTHER" id="PTHR46797:SF23">
    <property type="entry name" value="HTH-TYPE TRANSCRIPTIONAL REGULATOR SUTR"/>
    <property type="match status" value="1"/>
</dbReference>
<dbReference type="GO" id="GO:0005829">
    <property type="term" value="C:cytosol"/>
    <property type="evidence" value="ECO:0007669"/>
    <property type="project" value="TreeGrafter"/>
</dbReference>
<dbReference type="Gene3D" id="1.10.260.40">
    <property type="entry name" value="lambda repressor-like DNA-binding domains"/>
    <property type="match status" value="1"/>
</dbReference>
<keyword evidence="7" id="KW-1185">Reference proteome</keyword>
<dbReference type="GO" id="GO:0003677">
    <property type="term" value="F:DNA binding"/>
    <property type="evidence" value="ECO:0007669"/>
    <property type="project" value="UniProtKB-KW"/>
</dbReference>
<dbReference type="AlphaFoldDB" id="A0A5E4VBF9"/>
<dbReference type="CDD" id="cd00093">
    <property type="entry name" value="HTH_XRE"/>
    <property type="match status" value="1"/>
</dbReference>
<dbReference type="InterPro" id="IPR010982">
    <property type="entry name" value="Lambda_DNA-bd_dom_sf"/>
</dbReference>
<dbReference type="GO" id="GO:0003700">
    <property type="term" value="F:DNA-binding transcription factor activity"/>
    <property type="evidence" value="ECO:0007669"/>
    <property type="project" value="TreeGrafter"/>
</dbReference>
<dbReference type="SMART" id="SM00530">
    <property type="entry name" value="HTH_XRE"/>
    <property type="match status" value="1"/>
</dbReference>
<gene>
    <name evidence="6" type="ORF">PPN31114_02527</name>
</gene>
<name>A0A5E4VBF9_9BURK</name>
<evidence type="ECO:0000256" key="4">
    <source>
        <dbReference type="SAM" id="MobiDB-lite"/>
    </source>
</evidence>
<evidence type="ECO:0000313" key="6">
    <source>
        <dbReference type="EMBL" id="VVE08729.1"/>
    </source>
</evidence>
<dbReference type="EMBL" id="CABPSK010000002">
    <property type="protein sequence ID" value="VVE08729.1"/>
    <property type="molecule type" value="Genomic_DNA"/>
</dbReference>
<evidence type="ECO:0000256" key="3">
    <source>
        <dbReference type="ARBA" id="ARBA00023163"/>
    </source>
</evidence>
<evidence type="ECO:0000256" key="2">
    <source>
        <dbReference type="ARBA" id="ARBA00023125"/>
    </source>
</evidence>
<sequence length="272" mass="29699">MQTNPLALFGDHLAHLRKARGWSQEKLALESGLARSYVSGIERGRRNVALVNICVLADTLGVSTSEMLRFSQAPTGTDANAIAAERTPLPQISRSLGRLENRDQVWLAEIIRSLSSRLSHAGTPASVSQLLHNGDSGRDRSLDAGYGGAYASGIPAEPSLSDAIEEDEDEDDEREDAFSNVGRSETGDLDAARHGDADRDDLDACDARDSRIEPLAEPRTEPRIDPRIDPRIEPRFDNRYAAPQHPADGERFLAPGEIAQDDSHRTPTVDEE</sequence>
<dbReference type="InterPro" id="IPR001387">
    <property type="entry name" value="Cro/C1-type_HTH"/>
</dbReference>
<keyword evidence="2 6" id="KW-0238">DNA-binding</keyword>
<accession>A0A5E4VBF9</accession>
<dbReference type="PANTHER" id="PTHR46797">
    <property type="entry name" value="HTH-TYPE TRANSCRIPTIONAL REGULATOR"/>
    <property type="match status" value="1"/>
</dbReference>
<feature type="domain" description="HTH cro/C1-type" evidence="5">
    <location>
        <begin position="13"/>
        <end position="67"/>
    </location>
</feature>
<keyword evidence="1" id="KW-0805">Transcription regulation</keyword>
<dbReference type="SUPFAM" id="SSF47413">
    <property type="entry name" value="lambda repressor-like DNA-binding domains"/>
    <property type="match status" value="1"/>
</dbReference>
<dbReference type="Proteomes" id="UP000366945">
    <property type="component" value="Unassembled WGS sequence"/>
</dbReference>
<proteinExistence type="predicted"/>
<evidence type="ECO:0000256" key="1">
    <source>
        <dbReference type="ARBA" id="ARBA00023015"/>
    </source>
</evidence>
<organism evidence="6 7">
    <name type="scientific">Pandoraea pneumonica</name>
    <dbReference type="NCBI Taxonomy" id="2508299"/>
    <lineage>
        <taxon>Bacteria</taxon>
        <taxon>Pseudomonadati</taxon>
        <taxon>Pseudomonadota</taxon>
        <taxon>Betaproteobacteria</taxon>
        <taxon>Burkholderiales</taxon>
        <taxon>Burkholderiaceae</taxon>
        <taxon>Pandoraea</taxon>
    </lineage>
</organism>
<dbReference type="Pfam" id="PF01381">
    <property type="entry name" value="HTH_3"/>
    <property type="match status" value="1"/>
</dbReference>
<dbReference type="InterPro" id="IPR050807">
    <property type="entry name" value="TransReg_Diox_bact_type"/>
</dbReference>
<evidence type="ECO:0000313" key="7">
    <source>
        <dbReference type="Proteomes" id="UP000366945"/>
    </source>
</evidence>
<feature type="region of interest" description="Disordered" evidence="4">
    <location>
        <begin position="129"/>
        <end position="272"/>
    </location>
</feature>
<feature type="compositionally biased region" description="Acidic residues" evidence="4">
    <location>
        <begin position="163"/>
        <end position="175"/>
    </location>
</feature>